<evidence type="ECO:0000256" key="4">
    <source>
        <dbReference type="ARBA" id="ARBA00022490"/>
    </source>
</evidence>
<feature type="binding site" evidence="9">
    <location>
        <position position="122"/>
    </location>
    <ligand>
        <name>phosphoenolpyruvate</name>
        <dbReference type="ChEBI" id="CHEBI:58702"/>
    </ligand>
</feature>
<dbReference type="EMBL" id="VNHO01000009">
    <property type="protein sequence ID" value="TYP56142.1"/>
    <property type="molecule type" value="Genomic_DNA"/>
</dbReference>
<dbReference type="GO" id="GO:0005737">
    <property type="term" value="C:cytoplasm"/>
    <property type="evidence" value="ECO:0007669"/>
    <property type="project" value="UniProtKB-SubCell"/>
</dbReference>
<dbReference type="GO" id="GO:0009423">
    <property type="term" value="P:chorismate biosynthetic process"/>
    <property type="evidence" value="ECO:0007669"/>
    <property type="project" value="UniProtKB-UniRule"/>
</dbReference>
<dbReference type="InterPro" id="IPR023193">
    <property type="entry name" value="EPSP_synthase_CS"/>
</dbReference>
<name>A0A5S5AW33_9FIRM</name>
<feature type="binding site" evidence="9">
    <location>
        <position position="169"/>
    </location>
    <ligand>
        <name>phosphoenolpyruvate</name>
        <dbReference type="ChEBI" id="CHEBI:58702"/>
    </ligand>
</feature>
<dbReference type="GO" id="GO:0008652">
    <property type="term" value="P:amino acid biosynthetic process"/>
    <property type="evidence" value="ECO:0007669"/>
    <property type="project" value="UniProtKB-KW"/>
</dbReference>
<dbReference type="OrthoDB" id="9809920at2"/>
<comment type="function">
    <text evidence="1 9">Catalyzes the transfer of the enolpyruvyl moiety of phosphoenolpyruvate (PEP) to the 5-hydroxyl of shikimate-3-phosphate (S3P) to produce enolpyruvyl shikimate-3-phosphate and inorganic phosphate.</text>
</comment>
<dbReference type="UniPathway" id="UPA00053">
    <property type="reaction ID" value="UER00089"/>
</dbReference>
<comment type="subcellular location">
    <subcellularLocation>
        <location evidence="9">Cytoplasm</location>
    </subcellularLocation>
</comment>
<dbReference type="PROSITE" id="PS00885">
    <property type="entry name" value="EPSP_SYNTHASE_2"/>
    <property type="match status" value="1"/>
</dbReference>
<dbReference type="Pfam" id="PF00275">
    <property type="entry name" value="EPSP_synthase"/>
    <property type="match status" value="1"/>
</dbReference>
<feature type="binding site" evidence="9">
    <location>
        <position position="26"/>
    </location>
    <ligand>
        <name>3-phosphoshikimate</name>
        <dbReference type="ChEBI" id="CHEBI:145989"/>
    </ligand>
</feature>
<dbReference type="Proteomes" id="UP000322294">
    <property type="component" value="Unassembled WGS sequence"/>
</dbReference>
<protein>
    <recommendedName>
        <fullName evidence="9">3-phosphoshikimate 1-carboxyvinyltransferase</fullName>
        <ecNumber evidence="9">2.5.1.19</ecNumber>
    </recommendedName>
    <alternativeName>
        <fullName evidence="9">5-enolpyruvylshikimate-3-phosphate synthase</fullName>
        <shortName evidence="9">EPSP synthase</shortName>
        <shortName evidence="9">EPSPS</shortName>
    </alternativeName>
</protein>
<comment type="subunit">
    <text evidence="9">Monomer.</text>
</comment>
<feature type="binding site" evidence="9">
    <location>
        <position position="21"/>
    </location>
    <ligand>
        <name>phosphoenolpyruvate</name>
        <dbReference type="ChEBI" id="CHEBI:58702"/>
    </ligand>
</feature>
<comment type="catalytic activity">
    <reaction evidence="8">
        <text>3-phosphoshikimate + phosphoenolpyruvate = 5-O-(1-carboxyvinyl)-3-phosphoshikimate + phosphate</text>
        <dbReference type="Rhea" id="RHEA:21256"/>
        <dbReference type="ChEBI" id="CHEBI:43474"/>
        <dbReference type="ChEBI" id="CHEBI:57701"/>
        <dbReference type="ChEBI" id="CHEBI:58702"/>
        <dbReference type="ChEBI" id="CHEBI:145989"/>
        <dbReference type="EC" id="2.5.1.19"/>
    </reaction>
    <physiologicalReaction direction="left-to-right" evidence="8">
        <dbReference type="Rhea" id="RHEA:21257"/>
    </physiologicalReaction>
</comment>
<dbReference type="CDD" id="cd01556">
    <property type="entry name" value="EPSP_synthase"/>
    <property type="match status" value="1"/>
</dbReference>
<dbReference type="HAMAP" id="MF_00210">
    <property type="entry name" value="EPSP_synth"/>
    <property type="match status" value="1"/>
</dbReference>
<feature type="binding site" evidence="9">
    <location>
        <position position="167"/>
    </location>
    <ligand>
        <name>3-phosphoshikimate</name>
        <dbReference type="ChEBI" id="CHEBI:145989"/>
    </ligand>
</feature>
<evidence type="ECO:0000313" key="11">
    <source>
        <dbReference type="EMBL" id="TYP56142.1"/>
    </source>
</evidence>
<evidence type="ECO:0000259" key="10">
    <source>
        <dbReference type="Pfam" id="PF00275"/>
    </source>
</evidence>
<feature type="binding site" evidence="9">
    <location>
        <position position="94"/>
    </location>
    <ligand>
        <name>phosphoenolpyruvate</name>
        <dbReference type="ChEBI" id="CHEBI:58702"/>
    </ligand>
</feature>
<feature type="binding site" evidence="9">
    <location>
        <position position="342"/>
    </location>
    <ligand>
        <name>3-phosphoshikimate</name>
        <dbReference type="ChEBI" id="CHEBI:145989"/>
    </ligand>
</feature>
<dbReference type="PROSITE" id="PS00104">
    <property type="entry name" value="EPSP_SYNTHASE_1"/>
    <property type="match status" value="1"/>
</dbReference>
<evidence type="ECO:0000256" key="7">
    <source>
        <dbReference type="ARBA" id="ARBA00023141"/>
    </source>
</evidence>
<dbReference type="InterPro" id="IPR013792">
    <property type="entry name" value="RNA3'P_cycl/enolpyr_Trfase_a/b"/>
</dbReference>
<dbReference type="PANTHER" id="PTHR21090:SF5">
    <property type="entry name" value="PENTAFUNCTIONAL AROM POLYPEPTIDE"/>
    <property type="match status" value="1"/>
</dbReference>
<feature type="binding site" evidence="9">
    <location>
        <position position="22"/>
    </location>
    <ligand>
        <name>3-phosphoshikimate</name>
        <dbReference type="ChEBI" id="CHEBI:145989"/>
    </ligand>
</feature>
<dbReference type="RefSeq" id="WP_148866844.1">
    <property type="nucleotide sequence ID" value="NZ_VNHO01000009.1"/>
</dbReference>
<dbReference type="Gene3D" id="3.65.10.10">
    <property type="entry name" value="Enolpyruvate transferase domain"/>
    <property type="match status" value="2"/>
</dbReference>
<proteinExistence type="inferred from homology"/>
<evidence type="ECO:0000256" key="5">
    <source>
        <dbReference type="ARBA" id="ARBA00022605"/>
    </source>
</evidence>
<evidence type="ECO:0000256" key="2">
    <source>
        <dbReference type="ARBA" id="ARBA00004811"/>
    </source>
</evidence>
<dbReference type="InterPro" id="IPR001986">
    <property type="entry name" value="Enolpyruvate_Tfrase_dom"/>
</dbReference>
<dbReference type="SUPFAM" id="SSF55205">
    <property type="entry name" value="EPT/RTPC-like"/>
    <property type="match status" value="1"/>
</dbReference>
<feature type="binding site" evidence="9">
    <location>
        <position position="315"/>
    </location>
    <ligand>
        <name>3-phosphoshikimate</name>
        <dbReference type="ChEBI" id="CHEBI:145989"/>
    </ligand>
</feature>
<evidence type="ECO:0000256" key="1">
    <source>
        <dbReference type="ARBA" id="ARBA00002174"/>
    </source>
</evidence>
<dbReference type="PANTHER" id="PTHR21090">
    <property type="entry name" value="AROM/DEHYDROQUINATE SYNTHASE"/>
    <property type="match status" value="1"/>
</dbReference>
<dbReference type="InterPro" id="IPR006264">
    <property type="entry name" value="EPSP_synthase"/>
</dbReference>
<dbReference type="GO" id="GO:0003866">
    <property type="term" value="F:3-phosphoshikimate 1-carboxyvinyltransferase activity"/>
    <property type="evidence" value="ECO:0007669"/>
    <property type="project" value="UniProtKB-UniRule"/>
</dbReference>
<evidence type="ECO:0000256" key="3">
    <source>
        <dbReference type="ARBA" id="ARBA00009948"/>
    </source>
</evidence>
<feature type="active site" description="Proton acceptor" evidence="9">
    <location>
        <position position="315"/>
    </location>
</feature>
<dbReference type="GO" id="GO:0009073">
    <property type="term" value="P:aromatic amino acid family biosynthetic process"/>
    <property type="evidence" value="ECO:0007669"/>
    <property type="project" value="UniProtKB-KW"/>
</dbReference>
<feature type="domain" description="Enolpyruvate transferase" evidence="10">
    <location>
        <begin position="6"/>
        <end position="423"/>
    </location>
</feature>
<dbReference type="NCBIfam" id="TIGR01356">
    <property type="entry name" value="aroA"/>
    <property type="match status" value="1"/>
</dbReference>
<evidence type="ECO:0000256" key="6">
    <source>
        <dbReference type="ARBA" id="ARBA00022679"/>
    </source>
</evidence>
<dbReference type="EC" id="2.5.1.19" evidence="9"/>
<evidence type="ECO:0000256" key="8">
    <source>
        <dbReference type="ARBA" id="ARBA00044633"/>
    </source>
</evidence>
<keyword evidence="6 9" id="KW-0808">Transferase</keyword>
<feature type="binding site" evidence="9">
    <location>
        <position position="346"/>
    </location>
    <ligand>
        <name>phosphoenolpyruvate</name>
        <dbReference type="ChEBI" id="CHEBI:58702"/>
    </ligand>
</feature>
<feature type="binding site" evidence="9">
    <location>
        <position position="169"/>
    </location>
    <ligand>
        <name>3-phosphoshikimate</name>
        <dbReference type="ChEBI" id="CHEBI:145989"/>
    </ligand>
</feature>
<feature type="binding site" evidence="9">
    <location>
        <position position="388"/>
    </location>
    <ligand>
        <name>phosphoenolpyruvate</name>
        <dbReference type="ChEBI" id="CHEBI:58702"/>
    </ligand>
</feature>
<gene>
    <name evidence="9" type="primary">aroA</name>
    <name evidence="11" type="ORF">LZ11_01065</name>
</gene>
<accession>A0A5S5AW33</accession>
<comment type="caution">
    <text evidence="11">The sequence shown here is derived from an EMBL/GenBank/DDBJ whole genome shotgun (WGS) entry which is preliminary data.</text>
</comment>
<keyword evidence="4 9" id="KW-0963">Cytoplasm</keyword>
<dbReference type="FunFam" id="3.65.10.10:FF:000005">
    <property type="entry name" value="3-phosphoshikimate 1-carboxyvinyltransferase"/>
    <property type="match status" value="1"/>
</dbReference>
<keyword evidence="5 9" id="KW-0028">Amino-acid biosynthesis</keyword>
<reference evidence="11 12" key="1">
    <citation type="submission" date="2019-07" db="EMBL/GenBank/DDBJ databases">
        <title>Genomic Encyclopedia of Type Strains, Phase I: the one thousand microbial genomes (KMG-I) project.</title>
        <authorList>
            <person name="Kyrpides N."/>
        </authorList>
    </citation>
    <scope>NUCLEOTIDE SEQUENCE [LARGE SCALE GENOMIC DNA]</scope>
    <source>
        <strain evidence="11 12">DSM 16647</strain>
    </source>
</reference>
<feature type="binding site" evidence="9">
    <location>
        <position position="21"/>
    </location>
    <ligand>
        <name>3-phosphoshikimate</name>
        <dbReference type="ChEBI" id="CHEBI:145989"/>
    </ligand>
</feature>
<comment type="similarity">
    <text evidence="3 9">Belongs to the EPSP synthase family.</text>
</comment>
<keyword evidence="7 9" id="KW-0057">Aromatic amino acid biosynthesis</keyword>
<keyword evidence="12" id="KW-1185">Reference proteome</keyword>
<dbReference type="InterPro" id="IPR036968">
    <property type="entry name" value="Enolpyruvate_Tfrase_sf"/>
</dbReference>
<sequence length="428" mass="45806">MDVTIEGKRRLKGEILAPPDKSISHRSVMLGAVADGVTQVERFLPADDCLRTVDCFKKMGVDIRFEAPDKVVINGRGLRGLKKPDGTLYAGNSGTTIRLLSGILAGQSFEATITGDESIMKRPMGRVVEPLTMMGAVIEGAGGGRYAPLTIRGGCLKGIRYELPVASAQVKSAILLAGLYAEGETTVIEKHKTRDHTEIMLAHFGGRILAADGEVRLIPVDKLSGERVAVPGDISSAAFLMVAAAVTEGSELLIRDVGINPTRTGIIDVLREMGCNIEIYDERIWNGEKVADVIVKGEGLRGTTIKGEMIPRLIDEIPVIAVAAAFAEGETVIREAAELRVKESDRIKAIAVNLRKFGADVMELEDGLMIRGGGSLKPADVESFGDHRIAMAMAVAALAIPGSSRIKDAECVKISFPGFFETLEKILC</sequence>
<comment type="caution">
    <text evidence="9">Lacks conserved residue(s) required for the propagation of feature annotation.</text>
</comment>
<evidence type="ECO:0000256" key="9">
    <source>
        <dbReference type="HAMAP-Rule" id="MF_00210"/>
    </source>
</evidence>
<evidence type="ECO:0000313" key="12">
    <source>
        <dbReference type="Proteomes" id="UP000322294"/>
    </source>
</evidence>
<dbReference type="PIRSF" id="PIRSF000505">
    <property type="entry name" value="EPSPS"/>
    <property type="match status" value="1"/>
</dbReference>
<comment type="pathway">
    <text evidence="2 9">Metabolic intermediate biosynthesis; chorismate biosynthesis; chorismate from D-erythrose 4-phosphate and phosphoenolpyruvate: step 6/7.</text>
</comment>
<dbReference type="AlphaFoldDB" id="A0A5S5AW33"/>
<dbReference type="FunFam" id="3.65.10.10:FF:000006">
    <property type="entry name" value="3-phosphoshikimate 1-carboxyvinyltransferase"/>
    <property type="match status" value="1"/>
</dbReference>
<organism evidence="11 12">
    <name type="scientific">Thermosediminibacter litoriperuensis</name>
    <dbReference type="NCBI Taxonomy" id="291989"/>
    <lineage>
        <taxon>Bacteria</taxon>
        <taxon>Bacillati</taxon>
        <taxon>Bacillota</taxon>
        <taxon>Clostridia</taxon>
        <taxon>Thermosediminibacterales</taxon>
        <taxon>Thermosediminibacteraceae</taxon>
        <taxon>Thermosediminibacter</taxon>
    </lineage>
</organism>